<dbReference type="InterPro" id="IPR044814">
    <property type="entry name" value="Terpene_cyclase_plant_C1"/>
</dbReference>
<dbReference type="Gene3D" id="1.10.600.10">
    <property type="entry name" value="Farnesyl Diphosphate Synthase"/>
    <property type="match status" value="1"/>
</dbReference>
<dbReference type="PANTHER" id="PTHR31225:SF9">
    <property type="entry name" value="TERPENE SYNTHASE 10"/>
    <property type="match status" value="1"/>
</dbReference>
<evidence type="ECO:0000256" key="4">
    <source>
        <dbReference type="SAM" id="SignalP"/>
    </source>
</evidence>
<dbReference type="InterPro" id="IPR001906">
    <property type="entry name" value="Terpene_synth_N"/>
</dbReference>
<dbReference type="FunFam" id="1.10.600.10:FF:000007">
    <property type="entry name" value="Isoprene synthase, chloroplastic"/>
    <property type="match status" value="1"/>
</dbReference>
<organism evidence="7 8">
    <name type="scientific">Vitis vinifera</name>
    <name type="common">Grape</name>
    <dbReference type="NCBI Taxonomy" id="29760"/>
    <lineage>
        <taxon>Eukaryota</taxon>
        <taxon>Viridiplantae</taxon>
        <taxon>Streptophyta</taxon>
        <taxon>Embryophyta</taxon>
        <taxon>Tracheophyta</taxon>
        <taxon>Spermatophyta</taxon>
        <taxon>Magnoliopsida</taxon>
        <taxon>eudicotyledons</taxon>
        <taxon>Gunneridae</taxon>
        <taxon>Pentapetalae</taxon>
        <taxon>rosids</taxon>
        <taxon>Vitales</taxon>
        <taxon>Vitaceae</taxon>
        <taxon>Viteae</taxon>
        <taxon>Vitis</taxon>
    </lineage>
</organism>
<proteinExistence type="predicted"/>
<dbReference type="SFLD" id="SFLDG01019">
    <property type="entry name" value="Terpene_Cyclase_Like_1_C_Termi"/>
    <property type="match status" value="1"/>
</dbReference>
<dbReference type="InterPro" id="IPR008949">
    <property type="entry name" value="Isoprenoid_synthase_dom_sf"/>
</dbReference>
<evidence type="ECO:0000313" key="8">
    <source>
        <dbReference type="Proteomes" id="UP000288805"/>
    </source>
</evidence>
<dbReference type="PANTHER" id="PTHR31225">
    <property type="entry name" value="OS04G0344100 PROTEIN-RELATED"/>
    <property type="match status" value="1"/>
</dbReference>
<dbReference type="SFLD" id="SFLDS00005">
    <property type="entry name" value="Isoprenoid_Synthase_Type_I"/>
    <property type="match status" value="1"/>
</dbReference>
<evidence type="ECO:0000256" key="1">
    <source>
        <dbReference type="ARBA" id="ARBA00001946"/>
    </source>
</evidence>
<gene>
    <name evidence="7" type="primary">ATESY_0</name>
    <name evidence="7" type="ORF">CK203_054417</name>
</gene>
<feature type="signal peptide" evidence="4">
    <location>
        <begin position="1"/>
        <end position="18"/>
    </location>
</feature>
<feature type="domain" description="Terpene synthase N-terminal" evidence="5">
    <location>
        <begin position="136"/>
        <end position="239"/>
    </location>
</feature>
<dbReference type="InterPro" id="IPR050148">
    <property type="entry name" value="Terpene_synthase-like"/>
</dbReference>
<dbReference type="Pfam" id="PF01397">
    <property type="entry name" value="Terpene_synth"/>
    <property type="match status" value="1"/>
</dbReference>
<sequence length="646" mass="75470">MQILFLPLVINVMIAVHAVQQSLDFIFELVRYSKSLQEIDQLKLIQRLPPPFPASFSPPSLVDRIFLCILSHSYGSSDAFFKPFFTFTRLQPASRFCRGKSQGVCISGPVQCTGGAKTSSQTAVIVRRTASYQPSIWDHDYIRSLTSDYVGETYTRQLEKLKGDVKIMLGQVGEPLHQLELIDTLQRLGIHYHFGEEIKRILHSIYNNYNRNDTWKNGDLYATALEFRLLRQHGYHVPQGSRHYRVLGENILEEARDFTRNFLEEYLERTVDQNDLTAIINHAMELPLHWRMLRLEARWFIDVYERSQGMNPILLELAKLDYNMFSSYKVLSNSNIDIPSFGPYKCRWWRSTRLPEKSSFSRDRLVENFLWAVGFIFEPQFGYCRRMLTKLISLITTIDDVYDVYGTLDELELFTDAVDRWDTNAMEQLPQYMKICFLALYNFTNETAYDVLKEHDLNIISYLRKAWADLSKSYLVEAKWYHEGYMPSLQEYINNAMISISGPLTLVHAYFFITNPMTEALGCLERFRDIIRWSSTIFRLSDDLGTSSDELKRGDVPKSIQCYMYETSASEDDARKYIGFLIDETWKKMNEERNLNSPFSQTFIGMAMDIPRMAQCIYLYRDGYGVQDRETKDHVKTLFIEPISLI</sequence>
<protein>
    <submittedName>
        <fullName evidence="7">(-)-alpha-terpineol synthase</fullName>
    </submittedName>
</protein>
<comment type="caution">
    <text evidence="7">The sequence shown here is derived from an EMBL/GenBank/DDBJ whole genome shotgun (WGS) entry which is preliminary data.</text>
</comment>
<evidence type="ECO:0000259" key="5">
    <source>
        <dbReference type="Pfam" id="PF01397"/>
    </source>
</evidence>
<evidence type="ECO:0000256" key="2">
    <source>
        <dbReference type="ARBA" id="ARBA00022723"/>
    </source>
</evidence>
<feature type="domain" description="Terpene synthase metal-binding" evidence="6">
    <location>
        <begin position="352"/>
        <end position="588"/>
    </location>
</feature>
<dbReference type="GO" id="GO:0000287">
    <property type="term" value="F:magnesium ion binding"/>
    <property type="evidence" value="ECO:0007669"/>
    <property type="project" value="InterPro"/>
</dbReference>
<dbReference type="InterPro" id="IPR008930">
    <property type="entry name" value="Terpenoid_cyclase/PrenylTrfase"/>
</dbReference>
<keyword evidence="2" id="KW-0479">Metal-binding</keyword>
<dbReference type="SUPFAM" id="SSF48239">
    <property type="entry name" value="Terpenoid cyclases/Protein prenyltransferases"/>
    <property type="match status" value="1"/>
</dbReference>
<dbReference type="CDD" id="cd00684">
    <property type="entry name" value="Terpene_cyclase_plant_C1"/>
    <property type="match status" value="1"/>
</dbReference>
<accession>A0A438GG48</accession>
<dbReference type="InterPro" id="IPR034741">
    <property type="entry name" value="Terpene_cyclase-like_1_C"/>
</dbReference>
<evidence type="ECO:0000256" key="3">
    <source>
        <dbReference type="ARBA" id="ARBA00022842"/>
    </source>
</evidence>
<feature type="chain" id="PRO_5019333975" evidence="4">
    <location>
        <begin position="19"/>
        <end position="646"/>
    </location>
</feature>
<dbReference type="GO" id="GO:0016102">
    <property type="term" value="P:diterpenoid biosynthetic process"/>
    <property type="evidence" value="ECO:0007669"/>
    <property type="project" value="InterPro"/>
</dbReference>
<comment type="cofactor">
    <cofactor evidence="1">
        <name>Mg(2+)</name>
        <dbReference type="ChEBI" id="CHEBI:18420"/>
    </cofactor>
</comment>
<dbReference type="Gene3D" id="1.50.10.130">
    <property type="entry name" value="Terpene synthase, N-terminal domain"/>
    <property type="match status" value="2"/>
</dbReference>
<dbReference type="Proteomes" id="UP000288805">
    <property type="component" value="Unassembled WGS sequence"/>
</dbReference>
<dbReference type="InterPro" id="IPR005630">
    <property type="entry name" value="Terpene_synthase_metal-bd"/>
</dbReference>
<dbReference type="InterPro" id="IPR036965">
    <property type="entry name" value="Terpene_synth_N_sf"/>
</dbReference>
<keyword evidence="4" id="KW-0732">Signal</keyword>
<evidence type="ECO:0000259" key="6">
    <source>
        <dbReference type="Pfam" id="PF03936"/>
    </source>
</evidence>
<dbReference type="AlphaFoldDB" id="A0A438GG48"/>
<name>A0A438GG48_VITVI</name>
<reference evidence="7 8" key="1">
    <citation type="journal article" date="2018" name="PLoS Genet.">
        <title>Population sequencing reveals clonal diversity and ancestral inbreeding in the grapevine cultivar Chardonnay.</title>
        <authorList>
            <person name="Roach M.J."/>
            <person name="Johnson D.L."/>
            <person name="Bohlmann J."/>
            <person name="van Vuuren H.J."/>
            <person name="Jones S.J."/>
            <person name="Pretorius I.S."/>
            <person name="Schmidt S.A."/>
            <person name="Borneman A.R."/>
        </authorList>
    </citation>
    <scope>NUCLEOTIDE SEQUENCE [LARGE SCALE GENOMIC DNA]</scope>
    <source>
        <strain evidence="8">cv. Chardonnay</strain>
        <tissue evidence="7">Leaf</tissue>
    </source>
</reference>
<dbReference type="Pfam" id="PF03936">
    <property type="entry name" value="Terpene_synth_C"/>
    <property type="match status" value="1"/>
</dbReference>
<evidence type="ECO:0000313" key="7">
    <source>
        <dbReference type="EMBL" id="RVW71184.1"/>
    </source>
</evidence>
<dbReference type="GO" id="GO:0010333">
    <property type="term" value="F:terpene synthase activity"/>
    <property type="evidence" value="ECO:0007669"/>
    <property type="project" value="InterPro"/>
</dbReference>
<dbReference type="EMBL" id="QGNW01000444">
    <property type="protein sequence ID" value="RVW71184.1"/>
    <property type="molecule type" value="Genomic_DNA"/>
</dbReference>
<keyword evidence="3" id="KW-0460">Magnesium</keyword>
<dbReference type="SUPFAM" id="SSF48576">
    <property type="entry name" value="Terpenoid synthases"/>
    <property type="match status" value="1"/>
</dbReference>